<feature type="region of interest" description="Disordered" evidence="1">
    <location>
        <begin position="1"/>
        <end position="104"/>
    </location>
</feature>
<evidence type="ECO:0000313" key="3">
    <source>
        <dbReference type="Proteomes" id="UP001055439"/>
    </source>
</evidence>
<dbReference type="EMBL" id="CP097510">
    <property type="protein sequence ID" value="URE39560.1"/>
    <property type="molecule type" value="Genomic_DNA"/>
</dbReference>
<feature type="region of interest" description="Disordered" evidence="1">
    <location>
        <begin position="129"/>
        <end position="155"/>
    </location>
</feature>
<proteinExistence type="predicted"/>
<feature type="compositionally biased region" description="Acidic residues" evidence="1">
    <location>
        <begin position="12"/>
        <end position="21"/>
    </location>
</feature>
<sequence length="155" mass="15198">MSSSTVPRDQFDAYEEEDAEEAGSKGAGAGDIPGPETAPPEDVGGGDPGTGAADGAGVGGWGFGNGGGAGPWDAGAGEGDEAGGLEVGGGDGGRDGGDEMGGQFLTAMTTTTSFCPCWQFPGAPLMKKNGPDRSNLNTESPPSSFWIGLLTSHAS</sequence>
<dbReference type="Proteomes" id="UP001055439">
    <property type="component" value="Chromosome 8"/>
</dbReference>
<dbReference type="AlphaFoldDB" id="A0A9E7L686"/>
<evidence type="ECO:0000313" key="2">
    <source>
        <dbReference type="EMBL" id="URE39560.1"/>
    </source>
</evidence>
<dbReference type="OrthoDB" id="10606992at2759"/>
<keyword evidence="3" id="KW-1185">Reference proteome</keyword>
<organism evidence="2 3">
    <name type="scientific">Musa troglodytarum</name>
    <name type="common">fe'i banana</name>
    <dbReference type="NCBI Taxonomy" id="320322"/>
    <lineage>
        <taxon>Eukaryota</taxon>
        <taxon>Viridiplantae</taxon>
        <taxon>Streptophyta</taxon>
        <taxon>Embryophyta</taxon>
        <taxon>Tracheophyta</taxon>
        <taxon>Spermatophyta</taxon>
        <taxon>Magnoliopsida</taxon>
        <taxon>Liliopsida</taxon>
        <taxon>Zingiberales</taxon>
        <taxon>Musaceae</taxon>
        <taxon>Musa</taxon>
    </lineage>
</organism>
<reference evidence="2" key="1">
    <citation type="submission" date="2022-05" db="EMBL/GenBank/DDBJ databases">
        <title>The Musa troglodytarum L. genome provides insights into the mechanism of non-climacteric behaviour and enrichment of carotenoids.</title>
        <authorList>
            <person name="Wang J."/>
        </authorList>
    </citation>
    <scope>NUCLEOTIDE SEQUENCE</scope>
    <source>
        <tissue evidence="2">Leaf</tissue>
    </source>
</reference>
<accession>A0A9E7L686</accession>
<name>A0A9E7L686_9LILI</name>
<feature type="compositionally biased region" description="Gly residues" evidence="1">
    <location>
        <begin position="43"/>
        <end position="70"/>
    </location>
</feature>
<protein>
    <submittedName>
        <fullName evidence="2">Uncharacterized protein</fullName>
    </submittedName>
</protein>
<gene>
    <name evidence="2" type="ORF">MUK42_13315</name>
</gene>
<evidence type="ECO:0000256" key="1">
    <source>
        <dbReference type="SAM" id="MobiDB-lite"/>
    </source>
</evidence>
<feature type="compositionally biased region" description="Polar residues" evidence="1">
    <location>
        <begin position="132"/>
        <end position="143"/>
    </location>
</feature>